<feature type="region of interest" description="Disordered" evidence="4">
    <location>
        <begin position="259"/>
        <end position="370"/>
    </location>
</feature>
<feature type="domain" description="RRM" evidence="5">
    <location>
        <begin position="1"/>
        <end position="81"/>
    </location>
</feature>
<dbReference type="EMBL" id="HG937693">
    <property type="protein sequence ID" value="CDP34175.1"/>
    <property type="molecule type" value="Genomic_DNA"/>
</dbReference>
<evidence type="ECO:0000313" key="6">
    <source>
        <dbReference type="EMBL" id="CDP34175.1"/>
    </source>
</evidence>
<evidence type="ECO:0000256" key="3">
    <source>
        <dbReference type="PROSITE-ProRule" id="PRU00176"/>
    </source>
</evidence>
<dbReference type="Gene3D" id="3.30.70.330">
    <property type="match status" value="2"/>
</dbReference>
<dbReference type="Pfam" id="PF00076">
    <property type="entry name" value="RRM_1"/>
    <property type="match status" value="2"/>
</dbReference>
<dbReference type="FunFam" id="3.30.70.330:FF:000025">
    <property type="entry name" value="RNA-binding protein Musashi homolog 2 isoform X1"/>
    <property type="match status" value="1"/>
</dbReference>
<keyword evidence="2 3" id="KW-0694">RNA-binding</keyword>
<dbReference type="PhylomeDB" id="A0A060SZC4"/>
<keyword evidence="1" id="KW-0677">Repeat</keyword>
<evidence type="ECO:0000256" key="1">
    <source>
        <dbReference type="ARBA" id="ARBA00022737"/>
    </source>
</evidence>
<sequence length="370" mass="41113">MFVGGLNWETTEDSMRNYFSKFGEVLDVSVMRDNNTGRSRGFGFLTFRDAEAVNRVLQSEHYLDGKIIDPKRAIPREEQDKTAKIFVGGVGADVTEADFKNFFDQYGTVIDAQLMIDKDTGRPRGFGFVTFDSDRAVERIVTEKFLILKGKSIEVKRAEPRGRAAQEAQTKRETGYGSYGQGGMNPYMNGMDPAMMSQYLQQWRAYMAQMQQMMAQGGQGGQQQMNPAMMQQMMQQYQQYGQQFGAGAEGQQGQQGGYAGYGGAYGQSQSPGAENADREGSYGGGNDDEGDNGNNYRERGYRGGGRHWDRRDSDDRAPERSRDRSAGRRSRSPPGFPQGPQGGRGGPRNGRERGGRGRHNGGGYHPYSRN</sequence>
<dbReference type="SMART" id="SM00360">
    <property type="entry name" value="RRM"/>
    <property type="match status" value="2"/>
</dbReference>
<evidence type="ECO:0000259" key="5">
    <source>
        <dbReference type="PROSITE" id="PS50102"/>
    </source>
</evidence>
<accession>A0A060SZC4</accession>
<reference evidence="6" key="1">
    <citation type="submission" date="2014-02" db="EMBL/GenBank/DDBJ databases">
        <authorList>
            <person name="Genoscope - CEA"/>
        </authorList>
    </citation>
    <scope>NUCLEOTIDE SEQUENCE</scope>
    <source>
        <strain evidence="6">LS3</strain>
    </source>
</reference>
<dbReference type="InterPro" id="IPR035979">
    <property type="entry name" value="RBD_domain_sf"/>
</dbReference>
<organism evidence="6">
    <name type="scientific">Blastobotrys adeninivorans</name>
    <name type="common">Yeast</name>
    <name type="synonym">Arxula adeninivorans</name>
    <dbReference type="NCBI Taxonomy" id="409370"/>
    <lineage>
        <taxon>Eukaryota</taxon>
        <taxon>Fungi</taxon>
        <taxon>Dikarya</taxon>
        <taxon>Ascomycota</taxon>
        <taxon>Saccharomycotina</taxon>
        <taxon>Dipodascomycetes</taxon>
        <taxon>Dipodascales</taxon>
        <taxon>Trichomonascaceae</taxon>
        <taxon>Blastobotrys</taxon>
    </lineage>
</organism>
<dbReference type="AlphaFoldDB" id="A0A060SZC4"/>
<evidence type="ECO:0000256" key="4">
    <source>
        <dbReference type="SAM" id="MobiDB-lite"/>
    </source>
</evidence>
<feature type="region of interest" description="Disordered" evidence="4">
    <location>
        <begin position="160"/>
        <end position="180"/>
    </location>
</feature>
<dbReference type="GO" id="GO:0006417">
    <property type="term" value="P:regulation of translation"/>
    <property type="evidence" value="ECO:0007669"/>
    <property type="project" value="TreeGrafter"/>
</dbReference>
<proteinExistence type="predicted"/>
<evidence type="ECO:0000256" key="2">
    <source>
        <dbReference type="ARBA" id="ARBA00022884"/>
    </source>
</evidence>
<dbReference type="InterPro" id="IPR012677">
    <property type="entry name" value="Nucleotide-bd_a/b_plait_sf"/>
</dbReference>
<dbReference type="InterPro" id="IPR000504">
    <property type="entry name" value="RRM_dom"/>
</dbReference>
<dbReference type="PANTHER" id="PTHR48032">
    <property type="entry name" value="RNA-BINDING PROTEIN MUSASHI HOMOLOG RBP6"/>
    <property type="match status" value="1"/>
</dbReference>
<dbReference type="GO" id="GO:0003729">
    <property type="term" value="F:mRNA binding"/>
    <property type="evidence" value="ECO:0007669"/>
    <property type="project" value="TreeGrafter"/>
</dbReference>
<feature type="domain" description="RRM" evidence="5">
    <location>
        <begin position="83"/>
        <end position="160"/>
    </location>
</feature>
<dbReference type="PANTHER" id="PTHR48032:SF6">
    <property type="entry name" value="RNA-BINDING (RRM_RBD_RNP MOTIFS) FAMILY PROTEIN"/>
    <property type="match status" value="1"/>
</dbReference>
<gene>
    <name evidence="6" type="ORF">GNLVRS02_ARAD1C06402g</name>
</gene>
<name>A0A060SZC4_BLAAD</name>
<reference evidence="6" key="2">
    <citation type="submission" date="2014-06" db="EMBL/GenBank/DDBJ databases">
        <title>The complete genome of Blastobotrys (Arxula) adeninivorans LS3 - a yeast of biotechnological interest.</title>
        <authorList>
            <person name="Kunze G."/>
            <person name="Gaillardin C."/>
            <person name="Czernicka M."/>
            <person name="Durrens P."/>
            <person name="Martin T."/>
            <person name="Boer E."/>
            <person name="Gabaldon T."/>
            <person name="Cruz J."/>
            <person name="Talla E."/>
            <person name="Marck C."/>
            <person name="Goffeau A."/>
            <person name="Barbe V."/>
            <person name="Baret P."/>
            <person name="Baronian K."/>
            <person name="Beier S."/>
            <person name="Bleykasten C."/>
            <person name="Bode R."/>
            <person name="Casaregola S."/>
            <person name="Despons L."/>
            <person name="Fairhead C."/>
            <person name="Giersberg M."/>
            <person name="Gierski P."/>
            <person name="Hahnel U."/>
            <person name="Hartmann A."/>
            <person name="Jankowska D."/>
            <person name="Jubin C."/>
            <person name="Jung P."/>
            <person name="Lafontaine I."/>
            <person name="Leh-Louis V."/>
            <person name="Lemaire M."/>
            <person name="Marcet-Houben M."/>
            <person name="Mascher M."/>
            <person name="Morel G."/>
            <person name="Richard G.-F."/>
            <person name="Riechen J."/>
            <person name="Sacerdot C."/>
            <person name="Sarkar A."/>
            <person name="Savel G."/>
            <person name="Schacherer J."/>
            <person name="Sherman D."/>
            <person name="Straub M.-L."/>
            <person name="Stein N."/>
            <person name="Thierry A."/>
            <person name="Trautwein-Schult A."/>
            <person name="Westhof E."/>
            <person name="Worch S."/>
            <person name="Dujon B."/>
            <person name="Souciet J.-L."/>
            <person name="Wincker P."/>
            <person name="Scholz U."/>
            <person name="Neuveglise N."/>
        </authorList>
    </citation>
    <scope>NUCLEOTIDE SEQUENCE</scope>
    <source>
        <strain evidence="6">LS3</strain>
    </source>
</reference>
<dbReference type="PROSITE" id="PS50102">
    <property type="entry name" value="RRM"/>
    <property type="match status" value="2"/>
</dbReference>
<dbReference type="CDD" id="cd12577">
    <property type="entry name" value="RRM1_Hrp1p"/>
    <property type="match status" value="1"/>
</dbReference>
<feature type="compositionally biased region" description="Basic and acidic residues" evidence="4">
    <location>
        <begin position="160"/>
        <end position="174"/>
    </location>
</feature>
<protein>
    <submittedName>
        <fullName evidence="6">ARAD1C06402p</fullName>
    </submittedName>
</protein>
<dbReference type="CDD" id="cd12330">
    <property type="entry name" value="RRM2_Hrp1p"/>
    <property type="match status" value="1"/>
</dbReference>
<dbReference type="SUPFAM" id="SSF54928">
    <property type="entry name" value="RNA-binding domain, RBD"/>
    <property type="match status" value="2"/>
</dbReference>
<dbReference type="InterPro" id="IPR034156">
    <property type="entry name" value="Hrp1_RRM1"/>
</dbReference>
<feature type="compositionally biased region" description="Basic and acidic residues" evidence="4">
    <location>
        <begin position="296"/>
        <end position="326"/>
    </location>
</feature>